<keyword evidence="2" id="KW-1185">Reference proteome</keyword>
<evidence type="ECO:0000313" key="2">
    <source>
        <dbReference type="Proteomes" id="UP001163046"/>
    </source>
</evidence>
<name>A0A9W9Z114_9CNID</name>
<dbReference type="InterPro" id="IPR011992">
    <property type="entry name" value="EF-hand-dom_pair"/>
</dbReference>
<dbReference type="OrthoDB" id="6129702at2759"/>
<organism evidence="1 2">
    <name type="scientific">Desmophyllum pertusum</name>
    <dbReference type="NCBI Taxonomy" id="174260"/>
    <lineage>
        <taxon>Eukaryota</taxon>
        <taxon>Metazoa</taxon>
        <taxon>Cnidaria</taxon>
        <taxon>Anthozoa</taxon>
        <taxon>Hexacorallia</taxon>
        <taxon>Scleractinia</taxon>
        <taxon>Caryophylliina</taxon>
        <taxon>Caryophylliidae</taxon>
        <taxon>Desmophyllum</taxon>
    </lineage>
</organism>
<dbReference type="SUPFAM" id="SSF47473">
    <property type="entry name" value="EF-hand"/>
    <property type="match status" value="1"/>
</dbReference>
<evidence type="ECO:0000313" key="1">
    <source>
        <dbReference type="EMBL" id="KAJ7373156.1"/>
    </source>
</evidence>
<accession>A0A9W9Z114</accession>
<dbReference type="Proteomes" id="UP001163046">
    <property type="component" value="Unassembled WGS sequence"/>
</dbReference>
<dbReference type="EMBL" id="MU826832">
    <property type="protein sequence ID" value="KAJ7373156.1"/>
    <property type="molecule type" value="Genomic_DNA"/>
</dbReference>
<dbReference type="AlphaFoldDB" id="A0A9W9Z114"/>
<comment type="caution">
    <text evidence="1">The sequence shown here is derived from an EMBL/GenBank/DDBJ whole genome shotgun (WGS) entry which is preliminary data.</text>
</comment>
<protein>
    <submittedName>
        <fullName evidence="1">Uncharacterized protein</fullName>
    </submittedName>
</protein>
<sequence>MAVSLRSEEIESLLSTYLENNGIKTLDGITATELQKIYHNLRPGNSISLRQVTAAIETVCFCDLCLKDEVLDVLHEIDRRSFLMRDLEWEFAMLDREKRGTITEEQACFLLKALHRKSAVKKCKEFLSSRTLPDTRVSLEEIEVLLCDSTQLELSDEEVEDFKT</sequence>
<gene>
    <name evidence="1" type="ORF">OS493_014304</name>
</gene>
<proteinExistence type="predicted"/>
<reference evidence="1" key="1">
    <citation type="submission" date="2023-01" db="EMBL/GenBank/DDBJ databases">
        <title>Genome assembly of the deep-sea coral Lophelia pertusa.</title>
        <authorList>
            <person name="Herrera S."/>
            <person name="Cordes E."/>
        </authorList>
    </citation>
    <scope>NUCLEOTIDE SEQUENCE</scope>
    <source>
        <strain evidence="1">USNM1676648</strain>
        <tissue evidence="1">Polyp</tissue>
    </source>
</reference>